<sequence>MGNAADNKFTWVIKDFSPLKSMQIHSEKFVVGGCKWRLLAYTSHVLNSRTTYLSLYLDVPDSETLPFGWRRHTKYRLTVVNQLSENLSQVKESQQWFDQSISGHPEIIPLIKLYDKDSGFLVNGDLKIVVEIDVLELIGNLDVSVKSPEVTQPLKRITREDAVVSKYLVKETSSVKEIIDVQVLPSQVEFVSRVFKKYPDIASQLGAKNESLRTAGMYVFLSLIKTLCKSLQELTDDDLIEADNALTYLKCSGIKLDWLEQKLEEVKETKKQEQIGECRMQELDEDLNGVKQNCSDIEALLEKKKEELKSFKQKWSDIEALLEKEKAKVVAARAPTLTLDEVV</sequence>
<dbReference type="OrthoDB" id="289038at2759"/>
<organism evidence="4 5">
    <name type="scientific">Arabis nemorensis</name>
    <dbReference type="NCBI Taxonomy" id="586526"/>
    <lineage>
        <taxon>Eukaryota</taxon>
        <taxon>Viridiplantae</taxon>
        <taxon>Streptophyta</taxon>
        <taxon>Embryophyta</taxon>
        <taxon>Tracheophyta</taxon>
        <taxon>Spermatophyta</taxon>
        <taxon>Magnoliopsida</taxon>
        <taxon>eudicotyledons</taxon>
        <taxon>Gunneridae</taxon>
        <taxon>Pentapetalae</taxon>
        <taxon>rosids</taxon>
        <taxon>malvids</taxon>
        <taxon>Brassicales</taxon>
        <taxon>Brassicaceae</taxon>
        <taxon>Arabideae</taxon>
        <taxon>Arabis</taxon>
    </lineage>
</organism>
<dbReference type="PROSITE" id="PS50144">
    <property type="entry name" value="MATH"/>
    <property type="match status" value="1"/>
</dbReference>
<dbReference type="SUPFAM" id="SSF49599">
    <property type="entry name" value="TRAF domain-like"/>
    <property type="match status" value="1"/>
</dbReference>
<evidence type="ECO:0000313" key="5">
    <source>
        <dbReference type="Proteomes" id="UP000489600"/>
    </source>
</evidence>
<dbReference type="PANTHER" id="PTHR46236">
    <property type="entry name" value="TRAF-LIKE SUPERFAMILY PROTEIN"/>
    <property type="match status" value="1"/>
</dbReference>
<dbReference type="AlphaFoldDB" id="A0A565BXL6"/>
<feature type="coiled-coil region" evidence="2">
    <location>
        <begin position="256"/>
        <end position="314"/>
    </location>
</feature>
<accession>A0A565BXL6</accession>
<dbReference type="SMART" id="SM00061">
    <property type="entry name" value="MATH"/>
    <property type="match status" value="1"/>
</dbReference>
<dbReference type="InterPro" id="IPR008974">
    <property type="entry name" value="TRAF-like"/>
</dbReference>
<feature type="domain" description="MATH" evidence="3">
    <location>
        <begin position="6"/>
        <end position="132"/>
    </location>
</feature>
<dbReference type="InterPro" id="IPR002083">
    <property type="entry name" value="MATH/TRAF_dom"/>
</dbReference>
<dbReference type="Pfam" id="PF22486">
    <property type="entry name" value="MATH_2"/>
    <property type="match status" value="1"/>
</dbReference>
<reference evidence="4" key="1">
    <citation type="submission" date="2019-07" db="EMBL/GenBank/DDBJ databases">
        <authorList>
            <person name="Dittberner H."/>
        </authorList>
    </citation>
    <scope>NUCLEOTIDE SEQUENCE [LARGE SCALE GENOMIC DNA]</scope>
</reference>
<evidence type="ECO:0000256" key="2">
    <source>
        <dbReference type="SAM" id="Coils"/>
    </source>
</evidence>
<dbReference type="EMBL" id="CABITT030000005">
    <property type="protein sequence ID" value="VVB06132.1"/>
    <property type="molecule type" value="Genomic_DNA"/>
</dbReference>
<dbReference type="Proteomes" id="UP000489600">
    <property type="component" value="Unassembled WGS sequence"/>
</dbReference>
<comment type="caution">
    <text evidence="4">The sequence shown here is derived from an EMBL/GenBank/DDBJ whole genome shotgun (WGS) entry which is preliminary data.</text>
</comment>
<evidence type="ECO:0000313" key="4">
    <source>
        <dbReference type="EMBL" id="VVB06132.1"/>
    </source>
</evidence>
<dbReference type="InterPro" id="IPR050804">
    <property type="entry name" value="MCC"/>
</dbReference>
<gene>
    <name evidence="4" type="ORF">ANE_LOCUS16576</name>
</gene>
<dbReference type="PANTHER" id="PTHR46236:SF11">
    <property type="entry name" value="TRAF-LIKE SUPERFAMILY PROTEIN"/>
    <property type="match status" value="1"/>
</dbReference>
<keyword evidence="1 2" id="KW-0175">Coiled coil</keyword>
<protein>
    <recommendedName>
        <fullName evidence="3">MATH domain-containing protein</fullName>
    </recommendedName>
</protein>
<name>A0A565BXL6_9BRAS</name>
<keyword evidence="5" id="KW-1185">Reference proteome</keyword>
<proteinExistence type="predicted"/>
<evidence type="ECO:0000259" key="3">
    <source>
        <dbReference type="PROSITE" id="PS50144"/>
    </source>
</evidence>
<dbReference type="CDD" id="cd00121">
    <property type="entry name" value="MATH"/>
    <property type="match status" value="1"/>
</dbReference>
<evidence type="ECO:0000256" key="1">
    <source>
        <dbReference type="ARBA" id="ARBA00023054"/>
    </source>
</evidence>
<dbReference type="Gene3D" id="2.60.210.10">
    <property type="entry name" value="Apoptosis, Tumor Necrosis Factor Receptor Associated Protein 2, Chain A"/>
    <property type="match status" value="1"/>
</dbReference>